<organism evidence="1 2">
    <name type="scientific">Adlercreutzia equolifaciens subsp. celatus DSM 18785</name>
    <dbReference type="NCBI Taxonomy" id="1121021"/>
    <lineage>
        <taxon>Bacteria</taxon>
        <taxon>Bacillati</taxon>
        <taxon>Actinomycetota</taxon>
        <taxon>Coriobacteriia</taxon>
        <taxon>Eggerthellales</taxon>
        <taxon>Eggerthellaceae</taxon>
        <taxon>Adlercreutzia</taxon>
    </lineage>
</organism>
<evidence type="ECO:0000313" key="1">
    <source>
        <dbReference type="EMBL" id="RNL38263.1"/>
    </source>
</evidence>
<dbReference type="EMBL" id="QICA01000007">
    <property type="protein sequence ID" value="RNL38263.1"/>
    <property type="molecule type" value="Genomic_DNA"/>
</dbReference>
<sequence>MADYGVDLSVADNGAIRIREQLANAEIHLAATDIEVNTDKAFRLPLDQIATLGVGFSSLPTMFRSVTTTINVPTLLQATDKLGNPLDPSVLQRFNDGSGMLGSFRDAATGFGQARFHQVDPGTIQSVATMPYDPTMLFMAAALAQINQKLDAIQDTVNEMFEYMRQKDKAELRGNVKTLEDVLEAFRYNWNNDIWRKNAHMKVVDIKQESEKAIIHLRAQIRAKMGEKGPVELRFAVGGRLDKVLDRLKEYQLATYTYSFAAFLEPMLSENFDEANLNAIAAKISDHGNEYRKLYTECYNAIEESSKASADAVALRGASAAFAGLGAFVKQTPLGERTSVDEALEKVGRGVGSFNEGQTRSLMEKLQHAKTPNVLPFKQSLEAVNNLHNHPHQLAADGENVYLLPFSRMCVVTDS</sequence>
<comment type="caution">
    <text evidence="1">The sequence shown here is derived from an EMBL/GenBank/DDBJ whole genome shotgun (WGS) entry which is preliminary data.</text>
</comment>
<evidence type="ECO:0000313" key="2">
    <source>
        <dbReference type="Proteomes" id="UP000278327"/>
    </source>
</evidence>
<name>A0A3N0ATS3_9ACTN</name>
<reference evidence="1 2" key="1">
    <citation type="journal article" date="2019" name="Microbiol. Resour. Announc.">
        <title>Draft Genome Sequences of Type Strains of Gordonibacter faecihominis, Paraeggerthella hongkongensis, Parvibacter caecicola,Slackia equolifaciens, Slackia faecicanis, and Slackia isoflavoniconvertens.</title>
        <authorList>
            <person name="Danylec N."/>
            <person name="Stoll D.A."/>
            <person name="Dotsch A."/>
            <person name="Huch M."/>
        </authorList>
    </citation>
    <scope>NUCLEOTIDE SEQUENCE [LARGE SCALE GENOMIC DNA]</scope>
    <source>
        <strain evidence="1 2">DSM 18785</strain>
    </source>
</reference>
<gene>
    <name evidence="1" type="ORF">DMP10_04910</name>
</gene>
<protein>
    <submittedName>
        <fullName evidence="1">Uncharacterized protein</fullName>
    </submittedName>
</protein>
<dbReference type="Proteomes" id="UP000278327">
    <property type="component" value="Unassembled WGS sequence"/>
</dbReference>
<accession>A0A3N0ATS3</accession>
<dbReference type="RefSeq" id="WP_117283806.1">
    <property type="nucleotide sequence ID" value="NZ_JAMTCE010000008.1"/>
</dbReference>
<dbReference type="AlphaFoldDB" id="A0A3N0ATS3"/>
<proteinExistence type="predicted"/>
<keyword evidence="2" id="KW-1185">Reference proteome</keyword>